<reference evidence="2" key="1">
    <citation type="submission" date="2017-01" db="EMBL/GenBank/DDBJ databases">
        <title>Draft genome sequence of uncultured bacilliform virus purified from snow crab.</title>
        <authorList>
            <person name="Takano T."/>
        </authorList>
    </citation>
    <scope>NUCLEOTIDE SEQUENCE</scope>
    <source>
        <strain evidence="2">Isolate_1</strain>
    </source>
</reference>
<organism evidence="2">
    <name type="scientific">Chionoecetes opilio bacilliform virus</name>
    <dbReference type="NCBI Taxonomy" id="1825681"/>
    <lineage>
        <taxon>Viruses</taxon>
        <taxon>Viruses incertae sedis</taxon>
        <taxon>Naldaviricetes</taxon>
        <taxon>Nimaviridae</taxon>
    </lineage>
</organism>
<keyword evidence="2" id="KW-0261">Viral envelope protein</keyword>
<keyword evidence="1" id="KW-0472">Membrane</keyword>
<keyword evidence="1" id="KW-1133">Transmembrane helix</keyword>
<evidence type="ECO:0000256" key="1">
    <source>
        <dbReference type="SAM" id="Phobius"/>
    </source>
</evidence>
<sequence length="274" mass="30362">MVTDEQAPVWIFGTWWGVFEFLTLVSIAAFISYIGVKALNKYFINYDKGKGSGIDDVDTQPLFKLMVSAIDPNAKVKTKRASDELEPADGTMTMIIKKHAQDSINAMHLDNPADSDLLGRVMKRTAHQIGLSLVDQPTTEKNTSSATPFRTVDVRVTPSIEHIDAVAVKVSIVDGTLPSDIPIPFNMKITIATKPKTWFDEGYEGEGGGYHPDLAKKFPEFSFWPPKYNSSYEEENTNSITTVIFDNIQINSLSEDIILDAKDGTSVSPIFEPH</sequence>
<keyword evidence="1" id="KW-0812">Transmembrane</keyword>
<name>A0A1Q3DKT2_9VIRU</name>
<accession>A0A1Q3DKT2</accession>
<comment type="caution">
    <text evidence="2">The sequence shown here is derived from an EMBL/GenBank/DDBJ whole genome shotgun (WGS) entry which is preliminary data.</text>
</comment>
<protein>
    <submittedName>
        <fullName evidence="2">Envelope protein</fullName>
    </submittedName>
</protein>
<gene>
    <name evidence="2" type="ORF">SCV_013</name>
</gene>
<proteinExistence type="predicted"/>
<evidence type="ECO:0000313" key="2">
    <source>
        <dbReference type="EMBL" id="GAV93137.1"/>
    </source>
</evidence>
<keyword evidence="2" id="KW-0946">Virion</keyword>
<feature type="transmembrane region" description="Helical" evidence="1">
    <location>
        <begin position="15"/>
        <end position="36"/>
    </location>
</feature>
<dbReference type="EMBL" id="BDLS01000001">
    <property type="protein sequence ID" value="GAV93137.1"/>
    <property type="molecule type" value="Genomic_DNA"/>
</dbReference>
<dbReference type="GO" id="GO:0019031">
    <property type="term" value="C:viral envelope"/>
    <property type="evidence" value="ECO:0007669"/>
    <property type="project" value="UniProtKB-KW"/>
</dbReference>